<gene>
    <name evidence="13" type="primary">LRMP</name>
    <name evidence="13" type="ORF">Y1Q_0024390</name>
</gene>
<feature type="domain" description="KASH5-like coiled-coil" evidence="12">
    <location>
        <begin position="327"/>
        <end position="516"/>
    </location>
</feature>
<evidence type="ECO:0000259" key="11">
    <source>
        <dbReference type="Pfam" id="PF14658"/>
    </source>
</evidence>
<organism evidence="13 14">
    <name type="scientific">Alligator mississippiensis</name>
    <name type="common">American alligator</name>
    <dbReference type="NCBI Taxonomy" id="8496"/>
    <lineage>
        <taxon>Eukaryota</taxon>
        <taxon>Metazoa</taxon>
        <taxon>Chordata</taxon>
        <taxon>Craniata</taxon>
        <taxon>Vertebrata</taxon>
        <taxon>Euteleostomi</taxon>
        <taxon>Archelosauria</taxon>
        <taxon>Archosauria</taxon>
        <taxon>Crocodylia</taxon>
        <taxon>Alligatoridae</taxon>
        <taxon>Alligatorinae</taxon>
        <taxon>Alligator</taxon>
    </lineage>
</organism>
<evidence type="ECO:0000256" key="2">
    <source>
        <dbReference type="ARBA" id="ARBA00004496"/>
    </source>
</evidence>
<accession>A0A151NIU0</accession>
<dbReference type="InterPro" id="IPR008677">
    <property type="entry name" value="MRVI1"/>
</dbReference>
<comment type="subcellular location">
    <subcellularLocation>
        <location evidence="2">Cytoplasm</location>
    </subcellularLocation>
    <subcellularLocation>
        <location evidence="1">Membrane</location>
        <topology evidence="1">Single-pass membrane protein</topology>
    </subcellularLocation>
</comment>
<name>A0A151NIU0_ALLMI</name>
<keyword evidence="4 10" id="KW-0812">Transmembrane</keyword>
<keyword evidence="3" id="KW-0963">Cytoplasm</keyword>
<keyword evidence="14" id="KW-1185">Reference proteome</keyword>
<feature type="coiled-coil region" evidence="8">
    <location>
        <begin position="335"/>
        <end position="519"/>
    </location>
</feature>
<dbReference type="PANTHER" id="PTHR15352:SF3">
    <property type="entry name" value="INOSITOL 1,4,5-TRIPHOSPHATE RECEPTOR ASSOCIATED 2"/>
    <property type="match status" value="1"/>
</dbReference>
<evidence type="ECO:0000256" key="7">
    <source>
        <dbReference type="ARBA" id="ARBA00023136"/>
    </source>
</evidence>
<comment type="caution">
    <text evidence="13">The sequence shown here is derived from an EMBL/GenBank/DDBJ whole genome shotgun (WGS) entry which is preliminary data.</text>
</comment>
<feature type="coiled-coil region" evidence="8">
    <location>
        <begin position="714"/>
        <end position="762"/>
    </location>
</feature>
<dbReference type="InterPro" id="IPR028168">
    <property type="entry name" value="KASH5_CC"/>
</dbReference>
<evidence type="ECO:0000256" key="9">
    <source>
        <dbReference type="SAM" id="MobiDB-lite"/>
    </source>
</evidence>
<dbReference type="EMBL" id="AKHW03002956">
    <property type="protein sequence ID" value="KYO36731.1"/>
    <property type="molecule type" value="Genomic_DNA"/>
</dbReference>
<reference evidence="13 14" key="1">
    <citation type="journal article" date="2012" name="Genome Biol.">
        <title>Sequencing three crocodilian genomes to illuminate the evolution of archosaurs and amniotes.</title>
        <authorList>
            <person name="St John J.A."/>
            <person name="Braun E.L."/>
            <person name="Isberg S.R."/>
            <person name="Miles L.G."/>
            <person name="Chong A.Y."/>
            <person name="Gongora J."/>
            <person name="Dalzell P."/>
            <person name="Moran C."/>
            <person name="Bed'hom B."/>
            <person name="Abzhanov A."/>
            <person name="Burgess S.C."/>
            <person name="Cooksey A.M."/>
            <person name="Castoe T.A."/>
            <person name="Crawford N.G."/>
            <person name="Densmore L.D."/>
            <person name="Drew J.C."/>
            <person name="Edwards S.V."/>
            <person name="Faircloth B.C."/>
            <person name="Fujita M.K."/>
            <person name="Greenwold M.J."/>
            <person name="Hoffmann F.G."/>
            <person name="Howard J.M."/>
            <person name="Iguchi T."/>
            <person name="Janes D.E."/>
            <person name="Khan S.Y."/>
            <person name="Kohno S."/>
            <person name="de Koning A.J."/>
            <person name="Lance S.L."/>
            <person name="McCarthy F.M."/>
            <person name="McCormack J.E."/>
            <person name="Merchant M.E."/>
            <person name="Peterson D.G."/>
            <person name="Pollock D.D."/>
            <person name="Pourmand N."/>
            <person name="Raney B.J."/>
            <person name="Roessler K.A."/>
            <person name="Sanford J.R."/>
            <person name="Sawyer R.H."/>
            <person name="Schmidt C.J."/>
            <person name="Triplett E.W."/>
            <person name="Tuberville T.D."/>
            <person name="Venegas-Anaya M."/>
            <person name="Howard J.T."/>
            <person name="Jarvis E.D."/>
            <person name="Guillette L.J.Jr."/>
            <person name="Glenn T.C."/>
            <person name="Green R.E."/>
            <person name="Ray D.A."/>
        </authorList>
    </citation>
    <scope>NUCLEOTIDE SEQUENCE [LARGE SCALE GENOMIC DNA]</scope>
    <source>
        <strain evidence="13">KSC_2009_1</strain>
    </source>
</reference>
<feature type="coiled-coil region" evidence="8">
    <location>
        <begin position="1207"/>
        <end position="1234"/>
    </location>
</feature>
<keyword evidence="7 10" id="KW-0472">Membrane</keyword>
<dbReference type="GO" id="GO:0005789">
    <property type="term" value="C:endoplasmic reticulum membrane"/>
    <property type="evidence" value="ECO:0007669"/>
    <property type="project" value="TreeGrafter"/>
</dbReference>
<evidence type="ECO:0000313" key="13">
    <source>
        <dbReference type="EMBL" id="KYO36731.1"/>
    </source>
</evidence>
<feature type="domain" description="Protein KASH5 EF-hand-like" evidence="11">
    <location>
        <begin position="203"/>
        <end position="267"/>
    </location>
</feature>
<dbReference type="Pfam" id="PF05781">
    <property type="entry name" value="MRVI1"/>
    <property type="match status" value="1"/>
</dbReference>
<keyword evidence="5 10" id="KW-1133">Transmembrane helix</keyword>
<protein>
    <submittedName>
        <fullName evidence="13">Lymphoid-restricted membrane protein-like</fullName>
    </submittedName>
</protein>
<feature type="transmembrane region" description="Helical" evidence="10">
    <location>
        <begin position="1398"/>
        <end position="1418"/>
    </location>
</feature>
<dbReference type="STRING" id="8496.A0A151NIU0"/>
<feature type="region of interest" description="Disordered" evidence="9">
    <location>
        <begin position="1291"/>
        <end position="1314"/>
    </location>
</feature>
<evidence type="ECO:0000259" key="12">
    <source>
        <dbReference type="Pfam" id="PF14662"/>
    </source>
</evidence>
<evidence type="ECO:0000256" key="10">
    <source>
        <dbReference type="SAM" id="Phobius"/>
    </source>
</evidence>
<feature type="region of interest" description="Disordered" evidence="9">
    <location>
        <begin position="959"/>
        <end position="982"/>
    </location>
</feature>
<evidence type="ECO:0000256" key="6">
    <source>
        <dbReference type="ARBA" id="ARBA00023054"/>
    </source>
</evidence>
<evidence type="ECO:0000313" key="14">
    <source>
        <dbReference type="Proteomes" id="UP000050525"/>
    </source>
</evidence>
<dbReference type="Pfam" id="PF14658">
    <property type="entry name" value="EF-hand_9"/>
    <property type="match status" value="1"/>
</dbReference>
<dbReference type="Pfam" id="PF14662">
    <property type="entry name" value="KASH_CCD"/>
    <property type="match status" value="1"/>
</dbReference>
<evidence type="ECO:0000256" key="4">
    <source>
        <dbReference type="ARBA" id="ARBA00022692"/>
    </source>
</evidence>
<keyword evidence="6 8" id="KW-0175">Coiled coil</keyword>
<evidence type="ECO:0000256" key="3">
    <source>
        <dbReference type="ARBA" id="ARBA00022490"/>
    </source>
</evidence>
<dbReference type="SUPFAM" id="SSF47473">
    <property type="entry name" value="EF-hand"/>
    <property type="match status" value="1"/>
</dbReference>
<dbReference type="InterPro" id="IPR011992">
    <property type="entry name" value="EF-hand-dom_pair"/>
</dbReference>
<feature type="compositionally biased region" description="Basic and acidic residues" evidence="9">
    <location>
        <begin position="1349"/>
        <end position="1364"/>
    </location>
</feature>
<evidence type="ECO:0000256" key="8">
    <source>
        <dbReference type="SAM" id="Coils"/>
    </source>
</evidence>
<evidence type="ECO:0000256" key="5">
    <source>
        <dbReference type="ARBA" id="ARBA00022989"/>
    </source>
</evidence>
<feature type="region of interest" description="Disordered" evidence="9">
    <location>
        <begin position="1335"/>
        <end position="1364"/>
    </location>
</feature>
<sequence length="1456" mass="164764">MEGECMGEQLKWILLAYLGYWYQPPKSVSVHPYQQGDCSRGIFIHQHLLKMAQTKRHNPVDSICRKIKTIQMMDQFSNPALQIPKFQSRNFDSPQNNARKNLEELLKKRTFKSYDAKGDNPGSRSSAASNSKCKDLTHEINYLTSSPNFHFLTTDQKTRDSVFLSPFSKKFSLDERGWRSSLENKADDTYNVSLICEEDLLTTIFYACDTERKGKVTVSTIVDYMRHTTSRGSEDSGLEELCNMLDPDKRDISMDFETFHATMKEWIEDCRRKWEGDATKEITLSMEDSELKLHEIIPAAKKASVKLNITSGSLEAFGGDASKGDLETSDLITCVADLQFNNQKLQEENSKLKLVLESMEEANNRLMGDLEELHNQVKSAQQTVMRTNSLKEELEEMKSNLNSLEEKRDKLLSQNKQLEKENQSLILKISDLQEENTRNALDADGLQKKILELAKNASELQMQIHVYETTVVNKDASLLQKDLDIKDLKSAIVEYTSIIETLRAEKNKLVYSMQQMQQELISNGIHFQLICKYNRNLLEGTDSLHSELELAQSPEITRFEWTPLDESLDREVLLLLEGPEITREEFKATIKKLQEEASETEELVVTSFQWVPDPEVNIRETWGRELVVLKQKLEERRKLWCQKLDLLKKCTESLDKEFIEMQHELENVKQLQEAATGQVDTLSFQLQEARKWVEDSCEQAKDRDEALYSACEEAKSLKCELEEAISEQKNLQAMNTSLMSICHMLQEKIKEQKTTVNTLREMLFERQLCGSLHQSFRDGESDQSALSTSNIKQETVKQKQHCCSRRQDQCLGVSFVPLSGHECGWYTPLLDALKLDTLQLNPRVHTNRDSICTAARPLPAFEQQDLINGSILDMTPASLQWKIHFAGNQTEADLPVSTTMMDLLLTEVSTVFAFISLASECECGKAFLVCYEAESWQTFSAAQALQNESSTGPLILVDPAISSEHSTPSRKEATASSLESTKISTELLTMETKSSEFTQAKEEDVPTSVAMKQNKDKDLTANLSGADLTREFCPSTEDHRTTAENAFKLNVEVCEEMETLKEESGQASIAVPSIKENSPMAAGIKGAKTNQSDDGSPNEKEVEAEFLRLSLGFKCDLFTLDKRVRLEERSRDLAEENLKKEITNGLKLLESLAPLCDEDNQAQEIIKKLEKCLQSLSQYVTRVASRAEMLGAINQENRVSKAVEVMIQHVENLKRMYTKEHAELEELKQVLLQNERSFSSLGDGDESANKSLPSSLNYKPSSLRRVSIATLPKSTGNAGVGLSLAQLNETGGAEKSDKFNRRSSSWGRLGAKQNEKRPSLQRFISTYSWTEYEEERSETKNTKLEPPVEETREDQQRKMSVAEKGKSPSKWILNSACNMMSSWVSHLKTSFCDANKTLWISVTILVLLAAFTSFLTGLSLQRPADAAPVGTGNSWTSLQKLLWPYTGLQHNGPPPT</sequence>
<proteinExistence type="predicted"/>
<dbReference type="InterPro" id="IPR039508">
    <property type="entry name" value="KASH5_EF-hand-like_dom"/>
</dbReference>
<dbReference type="Proteomes" id="UP000050525">
    <property type="component" value="Unassembled WGS sequence"/>
</dbReference>
<dbReference type="PANTHER" id="PTHR15352">
    <property type="entry name" value="LYMPHOID-RESTRICTED MEMBRANE PROTEIN, JAW1"/>
    <property type="match status" value="1"/>
</dbReference>
<evidence type="ECO:0000256" key="1">
    <source>
        <dbReference type="ARBA" id="ARBA00004167"/>
    </source>
</evidence>